<dbReference type="CDD" id="cd00056">
    <property type="entry name" value="ENDO3c"/>
    <property type="match status" value="1"/>
</dbReference>
<evidence type="ECO:0000256" key="10">
    <source>
        <dbReference type="ARBA" id="ARBA00023125"/>
    </source>
</evidence>
<evidence type="ECO:0000256" key="7">
    <source>
        <dbReference type="ARBA" id="ARBA00022763"/>
    </source>
</evidence>
<evidence type="ECO:0000256" key="2">
    <source>
        <dbReference type="ARBA" id="ARBA00001947"/>
    </source>
</evidence>
<evidence type="ECO:0000256" key="12">
    <source>
        <dbReference type="ARBA" id="ARBA00023163"/>
    </source>
</evidence>
<evidence type="ECO:0000313" key="15">
    <source>
        <dbReference type="EMBL" id="KAA1188820.1"/>
    </source>
</evidence>
<keyword evidence="11" id="KW-0010">Activator</keyword>
<keyword evidence="6" id="KW-0479">Metal-binding</keyword>
<dbReference type="SUPFAM" id="SSF55945">
    <property type="entry name" value="TATA-box binding protein-like"/>
    <property type="match status" value="1"/>
</dbReference>
<gene>
    <name evidence="15" type="ORF">F0M18_16575</name>
</gene>
<dbReference type="Gene3D" id="1.10.10.60">
    <property type="entry name" value="Homeodomain-like"/>
    <property type="match status" value="1"/>
</dbReference>
<evidence type="ECO:0000256" key="1">
    <source>
        <dbReference type="ARBA" id="ARBA00000086"/>
    </source>
</evidence>
<dbReference type="GO" id="GO:0006285">
    <property type="term" value="P:base-excision repair, AP site formation"/>
    <property type="evidence" value="ECO:0007669"/>
    <property type="project" value="TreeGrafter"/>
</dbReference>
<dbReference type="InterPro" id="IPR037046">
    <property type="entry name" value="AlkA_N_sf"/>
</dbReference>
<accession>A0A5B0WP36</accession>
<dbReference type="SMART" id="SM01009">
    <property type="entry name" value="AlkA_N"/>
    <property type="match status" value="1"/>
</dbReference>
<keyword evidence="9" id="KW-0805">Transcription regulation</keyword>
<dbReference type="AlphaFoldDB" id="A0A5B0WP36"/>
<dbReference type="GO" id="GO:0032993">
    <property type="term" value="C:protein-DNA complex"/>
    <property type="evidence" value="ECO:0007669"/>
    <property type="project" value="TreeGrafter"/>
</dbReference>
<dbReference type="EC" id="3.2.2.21" evidence="3"/>
<dbReference type="PROSITE" id="PS00041">
    <property type="entry name" value="HTH_ARAC_FAMILY_1"/>
    <property type="match status" value="1"/>
</dbReference>
<sequence>MAQTPRILLRNAGNYSTSIQGRIWLVSDSGQDYSGLMNNTDNLPHGLDPKGLQRARLARDPRFDGAFFLGVKTTGIYCRPICPARPAAEKNVQYFNLASQAAAAGFRPCLRCRPECAPGSPAWQGTSTTVKRALDLIDSGALNTASVPQLAGRLGVGERYLRKLFQQELGVSPQAVALNRRLLFAKKLLAETDMPLTQVAFAAGFGSVRRFNSAVLEHFRLTPGQMRGRPLPASGGGIRLLLHYRPPYDWDGVVAFLAHHAVSGIEKVTPERYRRTISCNGEPGTVEVSPCPGQNALQLTLNTADPGQLMPAVARVRRMFDLDANPTQINRHLQTDSILGALAAVSPGARSPGHWSLYEAAVRAIVGQQVSTVAARTVLSRLANACSDAQSPVFPSAEGIAALPDDAFPMPTRRRDTLRTVCAAYSGREQELDLQELAGFKGIGPWTVAMAAIRGAGSPDTFPAGDLGLQKAWLRHGGSKEQLQVTSEQWRPWRSYAANLLWRSL</sequence>
<dbReference type="InterPro" id="IPR035451">
    <property type="entry name" value="Ada-like_dom_sf"/>
</dbReference>
<dbReference type="InterPro" id="IPR009057">
    <property type="entry name" value="Homeodomain-like_sf"/>
</dbReference>
<keyword evidence="8" id="KW-0862">Zinc</keyword>
<comment type="catalytic activity">
    <reaction evidence="1">
        <text>Hydrolysis of alkylated DNA, releasing 3-methyladenine, 3-methylguanine, 7-methylguanine and 7-methyladenine.</text>
        <dbReference type="EC" id="3.2.2.21"/>
    </reaction>
</comment>
<dbReference type="SMART" id="SM00342">
    <property type="entry name" value="HTH_ARAC"/>
    <property type="match status" value="1"/>
</dbReference>
<dbReference type="InterPro" id="IPR011257">
    <property type="entry name" value="DNA_glycosylase"/>
</dbReference>
<proteinExistence type="predicted"/>
<keyword evidence="13" id="KW-0234">DNA repair</keyword>
<dbReference type="PANTHER" id="PTHR43003">
    <property type="entry name" value="DNA-3-METHYLADENINE GLYCOSYLASE"/>
    <property type="match status" value="1"/>
</dbReference>
<evidence type="ECO:0000256" key="4">
    <source>
        <dbReference type="ARBA" id="ARBA00022603"/>
    </source>
</evidence>
<dbReference type="SUPFAM" id="SSF46689">
    <property type="entry name" value="Homeodomain-like"/>
    <property type="match status" value="1"/>
</dbReference>
<dbReference type="SMART" id="SM00478">
    <property type="entry name" value="ENDO3c"/>
    <property type="match status" value="1"/>
</dbReference>
<dbReference type="InterPro" id="IPR051912">
    <property type="entry name" value="Alkylbase_DNA_Glycosylase/TA"/>
</dbReference>
<dbReference type="Gene3D" id="1.10.340.30">
    <property type="entry name" value="Hypothetical protein, domain 2"/>
    <property type="match status" value="1"/>
</dbReference>
<dbReference type="SUPFAM" id="SSF48150">
    <property type="entry name" value="DNA-glycosylase"/>
    <property type="match status" value="1"/>
</dbReference>
<dbReference type="GO" id="GO:0043565">
    <property type="term" value="F:sequence-specific DNA binding"/>
    <property type="evidence" value="ECO:0007669"/>
    <property type="project" value="InterPro"/>
</dbReference>
<dbReference type="GO" id="GO:0008270">
    <property type="term" value="F:zinc ion binding"/>
    <property type="evidence" value="ECO:0007669"/>
    <property type="project" value="InterPro"/>
</dbReference>
<dbReference type="InterPro" id="IPR018060">
    <property type="entry name" value="HTH_AraC"/>
</dbReference>
<evidence type="ECO:0000256" key="6">
    <source>
        <dbReference type="ARBA" id="ARBA00022723"/>
    </source>
</evidence>
<comment type="caution">
    <text evidence="15">The sequence shown here is derived from an EMBL/GenBank/DDBJ whole genome shotgun (WGS) entry which is preliminary data.</text>
</comment>
<dbReference type="InterPro" id="IPR023170">
    <property type="entry name" value="HhH_base_excis_C"/>
</dbReference>
<keyword evidence="10" id="KW-0238">DNA-binding</keyword>
<name>A0A5B0WP36_9GAMM</name>
<dbReference type="SUPFAM" id="SSF57884">
    <property type="entry name" value="Ada DNA repair protein, N-terminal domain (N-Ada 10)"/>
    <property type="match status" value="1"/>
</dbReference>
<evidence type="ECO:0000259" key="14">
    <source>
        <dbReference type="PROSITE" id="PS01124"/>
    </source>
</evidence>
<dbReference type="GO" id="GO:0005737">
    <property type="term" value="C:cytoplasm"/>
    <property type="evidence" value="ECO:0007669"/>
    <property type="project" value="TreeGrafter"/>
</dbReference>
<dbReference type="InterPro" id="IPR018062">
    <property type="entry name" value="HTH_AraC-typ_CS"/>
</dbReference>
<dbReference type="InterPro" id="IPR003265">
    <property type="entry name" value="HhH-GPD_domain"/>
</dbReference>
<dbReference type="Gene3D" id="3.30.310.20">
    <property type="entry name" value="DNA-3-methyladenine glycosylase AlkA, N-terminal domain"/>
    <property type="match status" value="1"/>
</dbReference>
<dbReference type="Proteomes" id="UP000323708">
    <property type="component" value="Unassembled WGS sequence"/>
</dbReference>
<dbReference type="InterPro" id="IPR010316">
    <property type="entry name" value="AlkA_N"/>
</dbReference>
<keyword evidence="5" id="KW-0808">Transferase</keyword>
<dbReference type="InterPro" id="IPR004026">
    <property type="entry name" value="Ada_DNA_repair_Zn-bd"/>
</dbReference>
<keyword evidence="12" id="KW-0804">Transcription</keyword>
<evidence type="ECO:0000256" key="3">
    <source>
        <dbReference type="ARBA" id="ARBA00012000"/>
    </source>
</evidence>
<evidence type="ECO:0000256" key="8">
    <source>
        <dbReference type="ARBA" id="ARBA00022833"/>
    </source>
</evidence>
<dbReference type="Pfam" id="PF12833">
    <property type="entry name" value="HTH_18"/>
    <property type="match status" value="1"/>
</dbReference>
<keyword evidence="7" id="KW-0227">DNA damage</keyword>
<evidence type="ECO:0000313" key="16">
    <source>
        <dbReference type="Proteomes" id="UP000323708"/>
    </source>
</evidence>
<dbReference type="EMBL" id="VTUX01000009">
    <property type="protein sequence ID" value="KAA1188820.1"/>
    <property type="molecule type" value="Genomic_DNA"/>
</dbReference>
<dbReference type="Gene3D" id="3.40.10.10">
    <property type="entry name" value="DNA Methylphosphotriester Repair Domain"/>
    <property type="match status" value="1"/>
</dbReference>
<dbReference type="GO" id="GO:0043916">
    <property type="term" value="F:DNA-7-methylguanine glycosylase activity"/>
    <property type="evidence" value="ECO:0007669"/>
    <property type="project" value="TreeGrafter"/>
</dbReference>
<reference evidence="15 16" key="1">
    <citation type="submission" date="2019-09" db="EMBL/GenBank/DDBJ databases">
        <authorList>
            <person name="Chen X.-Y."/>
        </authorList>
    </citation>
    <scope>NUCLEOTIDE SEQUENCE [LARGE SCALE GENOMIC DNA]</scope>
    <source>
        <strain evidence="15 16">NY5</strain>
    </source>
</reference>
<evidence type="ECO:0000256" key="9">
    <source>
        <dbReference type="ARBA" id="ARBA00023015"/>
    </source>
</evidence>
<evidence type="ECO:0000256" key="11">
    <source>
        <dbReference type="ARBA" id="ARBA00023159"/>
    </source>
</evidence>
<dbReference type="Pfam" id="PF02805">
    <property type="entry name" value="Ada_Zn_binding"/>
    <property type="match status" value="1"/>
</dbReference>
<comment type="cofactor">
    <cofactor evidence="2">
        <name>Zn(2+)</name>
        <dbReference type="ChEBI" id="CHEBI:29105"/>
    </cofactor>
</comment>
<dbReference type="PROSITE" id="PS01124">
    <property type="entry name" value="HTH_ARAC_FAMILY_2"/>
    <property type="match status" value="1"/>
</dbReference>
<keyword evidence="4" id="KW-0489">Methyltransferase</keyword>
<dbReference type="GO" id="GO:0032259">
    <property type="term" value="P:methylation"/>
    <property type="evidence" value="ECO:0007669"/>
    <property type="project" value="UniProtKB-KW"/>
</dbReference>
<protein>
    <recommendedName>
        <fullName evidence="3">DNA-3-methyladenine glycosylase II</fullName>
        <ecNumber evidence="3">3.2.2.21</ecNumber>
    </recommendedName>
</protein>
<dbReference type="PANTHER" id="PTHR43003:SF13">
    <property type="entry name" value="DNA-3-METHYLADENINE GLYCOSYLASE 2"/>
    <property type="match status" value="1"/>
</dbReference>
<organism evidence="15 16">
    <name type="scientific">Pseudohalioglobus sediminis</name>
    <dbReference type="NCBI Taxonomy" id="2606449"/>
    <lineage>
        <taxon>Bacteria</taxon>
        <taxon>Pseudomonadati</taxon>
        <taxon>Pseudomonadota</taxon>
        <taxon>Gammaproteobacteria</taxon>
        <taxon>Cellvibrionales</taxon>
        <taxon>Halieaceae</taxon>
        <taxon>Pseudohalioglobus</taxon>
    </lineage>
</organism>
<dbReference type="GO" id="GO:0008168">
    <property type="term" value="F:methyltransferase activity"/>
    <property type="evidence" value="ECO:0007669"/>
    <property type="project" value="UniProtKB-KW"/>
</dbReference>
<evidence type="ECO:0000256" key="13">
    <source>
        <dbReference type="ARBA" id="ARBA00023204"/>
    </source>
</evidence>
<dbReference type="Gene3D" id="1.10.1670.10">
    <property type="entry name" value="Helix-hairpin-Helix base-excision DNA repair enzymes (C-terminal)"/>
    <property type="match status" value="1"/>
</dbReference>
<dbReference type="Pfam" id="PF06029">
    <property type="entry name" value="AlkA_N"/>
    <property type="match status" value="1"/>
</dbReference>
<dbReference type="GO" id="GO:0003700">
    <property type="term" value="F:DNA-binding transcription factor activity"/>
    <property type="evidence" value="ECO:0007669"/>
    <property type="project" value="InterPro"/>
</dbReference>
<dbReference type="GO" id="GO:0006307">
    <property type="term" value="P:DNA alkylation repair"/>
    <property type="evidence" value="ECO:0007669"/>
    <property type="project" value="TreeGrafter"/>
</dbReference>
<dbReference type="GO" id="GO:0008725">
    <property type="term" value="F:DNA-3-methyladenine glycosylase activity"/>
    <property type="evidence" value="ECO:0007669"/>
    <property type="project" value="TreeGrafter"/>
</dbReference>
<feature type="domain" description="HTH araC/xylS-type" evidence="14">
    <location>
        <begin position="131"/>
        <end position="229"/>
    </location>
</feature>
<dbReference type="GO" id="GO:0032131">
    <property type="term" value="F:alkylated DNA binding"/>
    <property type="evidence" value="ECO:0007669"/>
    <property type="project" value="TreeGrafter"/>
</dbReference>
<evidence type="ECO:0000256" key="5">
    <source>
        <dbReference type="ARBA" id="ARBA00022679"/>
    </source>
</evidence>
<keyword evidence="16" id="KW-1185">Reference proteome</keyword>